<name>A0A7W9B0R2_9HYPH</name>
<accession>A0A7W9B0R2</accession>
<proteinExistence type="predicted"/>
<dbReference type="RefSeq" id="WP_183657127.1">
    <property type="nucleotide sequence ID" value="NZ_JACIJG010000024.1"/>
</dbReference>
<dbReference type="Proteomes" id="UP000555546">
    <property type="component" value="Unassembled WGS sequence"/>
</dbReference>
<sequence length="297" mass="32961">MRTGLIIAATITALTASTAIAQTFETVDRSPAGDRFEKSVNFDILGIHPGDTIEDVKTKLKAEFPDGREPEETRLKGSVSTPEGARAEIEFVNEIASGTSDGKNQVYVNFASEVYDNRALSIRRIVGFETFTTADVFRKQVAEKYGQPSIVEDEGGFLKLYYLYANGRLVSDTEAPKTKENCNRVNEGSLCDFVEVQRSSDNRNIEIAQKPCAAFFHSQWQYLGKYQVGERNSVIKDDRCDGIMVVSMSTFQPELNSAEFTLVDVKRAYGHQTALDAAIEAKLKQGVDMDKVAKPRL</sequence>
<organism evidence="2 3">
    <name type="scientific">Brucella daejeonensis</name>
    <dbReference type="NCBI Taxonomy" id="659015"/>
    <lineage>
        <taxon>Bacteria</taxon>
        <taxon>Pseudomonadati</taxon>
        <taxon>Pseudomonadota</taxon>
        <taxon>Alphaproteobacteria</taxon>
        <taxon>Hyphomicrobiales</taxon>
        <taxon>Brucellaceae</taxon>
        <taxon>Brucella/Ochrobactrum group</taxon>
        <taxon>Brucella</taxon>
    </lineage>
</organism>
<evidence type="ECO:0000313" key="3">
    <source>
        <dbReference type="Proteomes" id="UP000555546"/>
    </source>
</evidence>
<evidence type="ECO:0000313" key="2">
    <source>
        <dbReference type="EMBL" id="MBB5704126.1"/>
    </source>
</evidence>
<reference evidence="2 3" key="1">
    <citation type="submission" date="2020-08" db="EMBL/GenBank/DDBJ databases">
        <title>Genomic Encyclopedia of Type Strains, Phase IV (KMG-IV): sequencing the most valuable type-strain genomes for metagenomic binning, comparative biology and taxonomic classification.</title>
        <authorList>
            <person name="Goeker M."/>
        </authorList>
    </citation>
    <scope>NUCLEOTIDE SEQUENCE [LARGE SCALE GENOMIC DNA]</scope>
    <source>
        <strain evidence="2 3">DSM 26944</strain>
    </source>
</reference>
<evidence type="ECO:0000256" key="1">
    <source>
        <dbReference type="SAM" id="SignalP"/>
    </source>
</evidence>
<feature type="signal peptide" evidence="1">
    <location>
        <begin position="1"/>
        <end position="21"/>
    </location>
</feature>
<dbReference type="AlphaFoldDB" id="A0A7W9B0R2"/>
<feature type="chain" id="PRO_5031255919" evidence="1">
    <location>
        <begin position="22"/>
        <end position="297"/>
    </location>
</feature>
<keyword evidence="3" id="KW-1185">Reference proteome</keyword>
<protein>
    <submittedName>
        <fullName evidence="2">Uncharacterized protein</fullName>
    </submittedName>
</protein>
<dbReference type="EMBL" id="JACIJG010000024">
    <property type="protein sequence ID" value="MBB5704126.1"/>
    <property type="molecule type" value="Genomic_DNA"/>
</dbReference>
<keyword evidence="1" id="KW-0732">Signal</keyword>
<gene>
    <name evidence="2" type="ORF">FHS76_004042</name>
</gene>
<comment type="caution">
    <text evidence="2">The sequence shown here is derived from an EMBL/GenBank/DDBJ whole genome shotgun (WGS) entry which is preliminary data.</text>
</comment>